<protein>
    <recommendedName>
        <fullName evidence="4">Efflux transporter periplasmic adaptor subunit</fullName>
    </recommendedName>
</protein>
<dbReference type="Proteomes" id="UP000010795">
    <property type="component" value="Chromosome"/>
</dbReference>
<dbReference type="KEGG" id="tco:Theco_0784"/>
<evidence type="ECO:0000313" key="2">
    <source>
        <dbReference type="EMBL" id="AGA56984.1"/>
    </source>
</evidence>
<name>L0EBI5_THECK</name>
<dbReference type="STRING" id="717605.Theco_0784"/>
<keyword evidence="1" id="KW-0472">Membrane</keyword>
<proteinExistence type="predicted"/>
<dbReference type="HOGENOM" id="CLU_2588570_0_0_9"/>
<evidence type="ECO:0008006" key="4">
    <source>
        <dbReference type="Google" id="ProtNLM"/>
    </source>
</evidence>
<organism evidence="2 3">
    <name type="scientific">Thermobacillus composti (strain DSM 18247 / JCM 13945 / KWC4)</name>
    <dbReference type="NCBI Taxonomy" id="717605"/>
    <lineage>
        <taxon>Bacteria</taxon>
        <taxon>Bacillati</taxon>
        <taxon>Bacillota</taxon>
        <taxon>Bacilli</taxon>
        <taxon>Bacillales</taxon>
        <taxon>Paenibacillaceae</taxon>
        <taxon>Thermobacillus</taxon>
    </lineage>
</organism>
<gene>
    <name evidence="2" type="ordered locus">Theco_0784</name>
</gene>
<keyword evidence="1" id="KW-1133">Transmembrane helix</keyword>
<reference evidence="3" key="1">
    <citation type="submission" date="2012-01" db="EMBL/GenBank/DDBJ databases">
        <title>Complete sequence of chromosome of Thermobacillus composti KWC4.</title>
        <authorList>
            <person name="Lucas S."/>
            <person name="Han J."/>
            <person name="Lapidus A."/>
            <person name="Cheng J.-F."/>
            <person name="Goodwin L."/>
            <person name="Pitluck S."/>
            <person name="Peters L."/>
            <person name="Ovchinnikova G."/>
            <person name="Teshima H."/>
            <person name="Detter J.C."/>
            <person name="Han C."/>
            <person name="Tapia R."/>
            <person name="Land M."/>
            <person name="Hauser L."/>
            <person name="Kyrpides N."/>
            <person name="Ivanova N."/>
            <person name="Pagani I."/>
            <person name="Anderson I."/>
            <person name="Woyke T."/>
        </authorList>
    </citation>
    <scope>NUCLEOTIDE SEQUENCE [LARGE SCALE GENOMIC DNA]</scope>
    <source>
        <strain evidence="3">DSM 18247 / JCM 13945 / KWC4</strain>
    </source>
</reference>
<evidence type="ECO:0000313" key="3">
    <source>
        <dbReference type="Proteomes" id="UP000010795"/>
    </source>
</evidence>
<dbReference type="EMBL" id="CP003255">
    <property type="protein sequence ID" value="AGA56984.1"/>
    <property type="molecule type" value="Genomic_DNA"/>
</dbReference>
<feature type="transmembrane region" description="Helical" evidence="1">
    <location>
        <begin position="7"/>
        <end position="27"/>
    </location>
</feature>
<accession>L0EBI5</accession>
<dbReference type="AlphaFoldDB" id="L0EBI5"/>
<evidence type="ECO:0000256" key="1">
    <source>
        <dbReference type="SAM" id="Phobius"/>
    </source>
</evidence>
<keyword evidence="3" id="KW-1185">Reference proteome</keyword>
<keyword evidence="1" id="KW-0812">Transmembrane</keyword>
<sequence length="80" mass="8347">MPVKRKWRYIAVGAALVAAIAAGRWLWLQQREEPVRGLAAQTMAAVQRGTLTASVSGTGSIEPVERKTVAAASAGTVAEG</sequence>